<evidence type="ECO:0000256" key="1">
    <source>
        <dbReference type="SAM" id="MobiDB-lite"/>
    </source>
</evidence>
<dbReference type="EMBL" id="BMND01000008">
    <property type="protein sequence ID" value="GGN43835.1"/>
    <property type="molecule type" value="Genomic_DNA"/>
</dbReference>
<accession>A0ABQ2JC21</accession>
<sequence length="138" mass="14492">MTAQPGHRPAQFMDPRVTLDPGHSSVTLQLFHHDGVLRGRCPTRDAGQLTPLCAARAIRRAKKPDHWRDSPGGDPGGAPGGCAARTPAHAPDLTESPSARAPSYRAGRPKGVTAAEPTEAVARTLHGRPEHPRSGPAA</sequence>
<feature type="region of interest" description="Disordered" evidence="1">
    <location>
        <begin position="60"/>
        <end position="138"/>
    </location>
</feature>
<comment type="caution">
    <text evidence="2">The sequence shown here is derived from an EMBL/GenBank/DDBJ whole genome shotgun (WGS) entry which is preliminary data.</text>
</comment>
<protein>
    <submittedName>
        <fullName evidence="2">Uncharacterized protein</fullName>
    </submittedName>
</protein>
<dbReference type="Proteomes" id="UP000600080">
    <property type="component" value="Unassembled WGS sequence"/>
</dbReference>
<gene>
    <name evidence="2" type="ORF">GCM10012285_25750</name>
</gene>
<keyword evidence="3" id="KW-1185">Reference proteome</keyword>
<evidence type="ECO:0000313" key="3">
    <source>
        <dbReference type="Proteomes" id="UP000600080"/>
    </source>
</evidence>
<proteinExistence type="predicted"/>
<evidence type="ECO:0000313" key="2">
    <source>
        <dbReference type="EMBL" id="GGN43835.1"/>
    </source>
</evidence>
<name>A0ABQ2JC21_9ACTN</name>
<feature type="region of interest" description="Disordered" evidence="1">
    <location>
        <begin position="1"/>
        <end position="21"/>
    </location>
</feature>
<feature type="compositionally biased region" description="Basic and acidic residues" evidence="1">
    <location>
        <begin position="127"/>
        <end position="138"/>
    </location>
</feature>
<reference evidence="3" key="1">
    <citation type="journal article" date="2019" name="Int. J. Syst. Evol. Microbiol.">
        <title>The Global Catalogue of Microorganisms (GCM) 10K type strain sequencing project: providing services to taxonomists for standard genome sequencing and annotation.</title>
        <authorList>
            <consortium name="The Broad Institute Genomics Platform"/>
            <consortium name="The Broad Institute Genome Sequencing Center for Infectious Disease"/>
            <person name="Wu L."/>
            <person name="Ma J."/>
        </authorList>
    </citation>
    <scope>NUCLEOTIDE SEQUENCE [LARGE SCALE GENOMIC DNA]</scope>
    <source>
        <strain evidence="3">CGMCC 4.7323</strain>
    </source>
</reference>
<organism evidence="2 3">
    <name type="scientific">Streptomyces kronopolitis</name>
    <dbReference type="NCBI Taxonomy" id="1612435"/>
    <lineage>
        <taxon>Bacteria</taxon>
        <taxon>Bacillati</taxon>
        <taxon>Actinomycetota</taxon>
        <taxon>Actinomycetes</taxon>
        <taxon>Kitasatosporales</taxon>
        <taxon>Streptomycetaceae</taxon>
        <taxon>Streptomyces</taxon>
    </lineage>
</organism>